<dbReference type="InterPro" id="IPR039063">
    <property type="entry name" value="RibK_CTP-dep"/>
</dbReference>
<evidence type="ECO:0000256" key="5">
    <source>
        <dbReference type="ARBA" id="ARBA00017394"/>
    </source>
</evidence>
<organism evidence="18">
    <name type="scientific">Thermogladius calderae</name>
    <dbReference type="NCBI Taxonomy" id="1200300"/>
    <lineage>
        <taxon>Archaea</taxon>
        <taxon>Thermoproteota</taxon>
        <taxon>Thermoprotei</taxon>
        <taxon>Desulfurococcales</taxon>
        <taxon>Desulfurococcaceae</taxon>
        <taxon>Thermogladius</taxon>
    </lineage>
</organism>
<evidence type="ECO:0000256" key="13">
    <source>
        <dbReference type="ARBA" id="ARBA00029789"/>
    </source>
</evidence>
<evidence type="ECO:0000256" key="1">
    <source>
        <dbReference type="ARBA" id="ARBA00001946"/>
    </source>
</evidence>
<comment type="cofactor">
    <cofactor evidence="1">
        <name>Mg(2+)</name>
        <dbReference type="ChEBI" id="CHEBI:18420"/>
    </cofactor>
</comment>
<keyword evidence="11" id="KW-0418">Kinase</keyword>
<evidence type="ECO:0000256" key="4">
    <source>
        <dbReference type="ARBA" id="ARBA00011987"/>
    </source>
</evidence>
<dbReference type="InterPro" id="IPR023465">
    <property type="entry name" value="Riboflavin_kinase_dom_sf"/>
</dbReference>
<accession>A0A7J3XYZ6</accession>
<keyword evidence="9" id="KW-0479">Metal-binding</keyword>
<dbReference type="InterPro" id="IPR023602">
    <property type="entry name" value="Riboflavin_kinase_CTP-dep"/>
</dbReference>
<evidence type="ECO:0000313" key="18">
    <source>
        <dbReference type="EMBL" id="HHP67912.1"/>
    </source>
</evidence>
<dbReference type="Gene3D" id="2.40.30.30">
    <property type="entry name" value="Riboflavin kinase-like"/>
    <property type="match status" value="1"/>
</dbReference>
<comment type="catalytic activity">
    <reaction evidence="16">
        <text>riboflavin + CTP = CDP + FMN + H(+)</text>
        <dbReference type="Rhea" id="RHEA:25021"/>
        <dbReference type="ChEBI" id="CHEBI:15378"/>
        <dbReference type="ChEBI" id="CHEBI:37563"/>
        <dbReference type="ChEBI" id="CHEBI:57986"/>
        <dbReference type="ChEBI" id="CHEBI:58069"/>
        <dbReference type="ChEBI" id="CHEBI:58210"/>
        <dbReference type="EC" id="2.7.1.161"/>
    </reaction>
</comment>
<dbReference type="SUPFAM" id="SSF82114">
    <property type="entry name" value="Riboflavin kinase-like"/>
    <property type="match status" value="1"/>
</dbReference>
<dbReference type="GO" id="GO:0009231">
    <property type="term" value="P:riboflavin biosynthetic process"/>
    <property type="evidence" value="ECO:0007669"/>
    <property type="project" value="InterPro"/>
</dbReference>
<sequence>MVAITGRVVSGVGEGALYVELYRSFFIKFLEIDPFPGTLNIEVEDPGYLNAVLSLVNPVKIPPPKPGLGRVSAYKALLRGLIVYIVRPEKTSHNTRIVEVVSDRYLRGYLKLKDGDVVVLQLIV</sequence>
<dbReference type="EC" id="2.7.1.161" evidence="4"/>
<keyword evidence="6" id="KW-0285">Flavoprotein</keyword>
<gene>
    <name evidence="18" type="ORF">ENM60_03880</name>
</gene>
<protein>
    <recommendedName>
        <fullName evidence="5">Riboflavin kinase</fullName>
        <ecNumber evidence="4">2.7.1.161</ecNumber>
    </recommendedName>
    <alternativeName>
        <fullName evidence="14">CTP-dependent riboflavin kinase</fullName>
    </alternativeName>
    <alternativeName>
        <fullName evidence="15">CTP:riboflavin 5'-phosphotransferase</fullName>
    </alternativeName>
    <alternativeName>
        <fullName evidence="13">Flavokinase</fullName>
    </alternativeName>
</protein>
<evidence type="ECO:0000256" key="7">
    <source>
        <dbReference type="ARBA" id="ARBA00022643"/>
    </source>
</evidence>
<evidence type="ECO:0000256" key="8">
    <source>
        <dbReference type="ARBA" id="ARBA00022679"/>
    </source>
</evidence>
<proteinExistence type="inferred from homology"/>
<comment type="caution">
    <text evidence="18">The sequence shown here is derived from an EMBL/GenBank/DDBJ whole genome shotgun (WGS) entry which is preliminary data.</text>
</comment>
<evidence type="ECO:0000256" key="12">
    <source>
        <dbReference type="ARBA" id="ARBA00022842"/>
    </source>
</evidence>
<keyword evidence="7" id="KW-0288">FMN</keyword>
<comment type="pathway">
    <text evidence="2">Cofactor biosynthesis; FMN biosynthesis; FMN from riboflavin (CTP route): step 1/1.</text>
</comment>
<evidence type="ECO:0000256" key="16">
    <source>
        <dbReference type="ARBA" id="ARBA00047857"/>
    </source>
</evidence>
<name>A0A7J3XYZ6_9CREN</name>
<dbReference type="EMBL" id="DRYK01000055">
    <property type="protein sequence ID" value="HHP67912.1"/>
    <property type="molecule type" value="Genomic_DNA"/>
</dbReference>
<evidence type="ECO:0000256" key="2">
    <source>
        <dbReference type="ARBA" id="ARBA00005219"/>
    </source>
</evidence>
<evidence type="ECO:0000256" key="3">
    <source>
        <dbReference type="ARBA" id="ARBA00006428"/>
    </source>
</evidence>
<dbReference type="GO" id="GO:0008531">
    <property type="term" value="F:riboflavin kinase activity"/>
    <property type="evidence" value="ECO:0007669"/>
    <property type="project" value="InterPro"/>
</dbReference>
<keyword evidence="8" id="KW-0808">Transferase</keyword>
<comment type="similarity">
    <text evidence="3">Belongs to the archaeal riboflavin kinase family.</text>
</comment>
<evidence type="ECO:0000256" key="6">
    <source>
        <dbReference type="ARBA" id="ARBA00022630"/>
    </source>
</evidence>
<evidence type="ECO:0000256" key="14">
    <source>
        <dbReference type="ARBA" id="ARBA00030544"/>
    </source>
</evidence>
<keyword evidence="10" id="KW-0547">Nucleotide-binding</keyword>
<dbReference type="PANTHER" id="PTHR40706">
    <property type="entry name" value="RIBOFLAVIN KINASE"/>
    <property type="match status" value="1"/>
</dbReference>
<dbReference type="Pfam" id="PF01982">
    <property type="entry name" value="CTP-dep_RFKase"/>
    <property type="match status" value="1"/>
</dbReference>
<reference evidence="18" key="1">
    <citation type="journal article" date="2020" name="mSystems">
        <title>Genome- and Community-Level Interaction Insights into Carbon Utilization and Element Cycling Functions of Hydrothermarchaeota in Hydrothermal Sediment.</title>
        <authorList>
            <person name="Zhou Z."/>
            <person name="Liu Y."/>
            <person name="Xu W."/>
            <person name="Pan J."/>
            <person name="Luo Z.H."/>
            <person name="Li M."/>
        </authorList>
    </citation>
    <scope>NUCLEOTIDE SEQUENCE [LARGE SCALE GENOMIC DNA]</scope>
    <source>
        <strain evidence="18">SpSt-110</strain>
    </source>
</reference>
<dbReference type="AlphaFoldDB" id="A0A7J3XYZ6"/>
<evidence type="ECO:0000256" key="15">
    <source>
        <dbReference type="ARBA" id="ARBA00033116"/>
    </source>
</evidence>
<evidence type="ECO:0000259" key="17">
    <source>
        <dbReference type="Pfam" id="PF01982"/>
    </source>
</evidence>
<evidence type="ECO:0000256" key="9">
    <source>
        <dbReference type="ARBA" id="ARBA00022723"/>
    </source>
</evidence>
<dbReference type="GO" id="GO:0000166">
    <property type="term" value="F:nucleotide binding"/>
    <property type="evidence" value="ECO:0007669"/>
    <property type="project" value="UniProtKB-KW"/>
</dbReference>
<feature type="domain" description="Riboflavin kinase" evidence="17">
    <location>
        <begin position="8"/>
        <end position="121"/>
    </location>
</feature>
<dbReference type="GO" id="GO:0046872">
    <property type="term" value="F:metal ion binding"/>
    <property type="evidence" value="ECO:0007669"/>
    <property type="project" value="UniProtKB-KW"/>
</dbReference>
<evidence type="ECO:0000256" key="11">
    <source>
        <dbReference type="ARBA" id="ARBA00022777"/>
    </source>
</evidence>
<keyword evidence="12" id="KW-0460">Magnesium</keyword>
<dbReference type="GO" id="GO:0009398">
    <property type="term" value="P:FMN biosynthetic process"/>
    <property type="evidence" value="ECO:0007669"/>
    <property type="project" value="UniProtKB-UniPathway"/>
</dbReference>
<dbReference type="UniPathway" id="UPA00276">
    <property type="reaction ID" value="UER00929"/>
</dbReference>
<evidence type="ECO:0000256" key="10">
    <source>
        <dbReference type="ARBA" id="ARBA00022741"/>
    </source>
</evidence>
<dbReference type="PANTHER" id="PTHR40706:SF1">
    <property type="entry name" value="RIBOFLAVIN KINASE"/>
    <property type="match status" value="1"/>
</dbReference>